<evidence type="ECO:0000256" key="7">
    <source>
        <dbReference type="ARBA" id="ARBA00022989"/>
    </source>
</evidence>
<dbReference type="Proteomes" id="UP000032568">
    <property type="component" value="Chromosome"/>
</dbReference>
<evidence type="ECO:0000256" key="8">
    <source>
        <dbReference type="ARBA" id="ARBA00023136"/>
    </source>
</evidence>
<dbReference type="GO" id="GO:0009236">
    <property type="term" value="P:cobalamin biosynthetic process"/>
    <property type="evidence" value="ECO:0007669"/>
    <property type="project" value="UniProtKB-KW"/>
</dbReference>
<dbReference type="PANTHER" id="PTHR34308">
    <property type="entry name" value="COBALAMIN BIOSYNTHESIS PROTEIN CBIB"/>
    <property type="match status" value="1"/>
</dbReference>
<feature type="transmembrane region" description="Helical" evidence="9">
    <location>
        <begin position="161"/>
        <end position="183"/>
    </location>
</feature>
<evidence type="ECO:0000256" key="9">
    <source>
        <dbReference type="SAM" id="Phobius"/>
    </source>
</evidence>
<dbReference type="KEGG" id="tact:SG35_003045"/>
<evidence type="ECO:0000256" key="2">
    <source>
        <dbReference type="ARBA" id="ARBA00004953"/>
    </source>
</evidence>
<evidence type="ECO:0000256" key="1">
    <source>
        <dbReference type="ARBA" id="ARBA00004651"/>
    </source>
</evidence>
<feature type="transmembrane region" description="Helical" evidence="9">
    <location>
        <begin position="89"/>
        <end position="107"/>
    </location>
</feature>
<evidence type="ECO:0000256" key="3">
    <source>
        <dbReference type="ARBA" id="ARBA00006263"/>
    </source>
</evidence>
<keyword evidence="8 9" id="KW-0472">Membrane</keyword>
<comment type="subcellular location">
    <subcellularLocation>
        <location evidence="1">Cell membrane</location>
        <topology evidence="1">Multi-pass membrane protein</topology>
    </subcellularLocation>
</comment>
<sequence length="321" mass="36604">MMNFPEITGLSFSVLLLFSVLLVKFIVTRFSDPRPLHYFRFYCQRLSDKVNNSSNSQNQQHIAGLVAILVTLSPLLVILWLFEAFIEVPWLWQGLLLYLALGSLSLGETSLSVAKALAAQQKYLARETLTPWLLRDTRQLSPMGLAKACIESQLLHHCAQLFTVSFFFLIGGGLAAIAYRLLLEMHFSWNVKRQRFLHFGQSADQLVKILQWLPVRLFVLLLLLFTSGKNLVLFTRLLRPYFFRLNNDLLIYCFALTLGIKLGGVASYDQQKLRRPAFNDPGRQPEPADIIHAGKRIKQLSVICSFFLLFTVVLLLAMPKV</sequence>
<dbReference type="Pfam" id="PF03186">
    <property type="entry name" value="CobD_Cbib"/>
    <property type="match status" value="1"/>
</dbReference>
<dbReference type="InterPro" id="IPR004485">
    <property type="entry name" value="Cobalamin_biosynth_CobD/CbiB"/>
</dbReference>
<dbReference type="AlphaFoldDB" id="A0AAE9YR07"/>
<reference evidence="10 11" key="2">
    <citation type="journal article" date="2022" name="Mar. Drugs">
        <title>Bioassay-Guided Fractionation Leads to the Detection of Cholic Acid Generated by the Rare Thalassomonas sp.</title>
        <authorList>
            <person name="Pheiffer F."/>
            <person name="Schneider Y.K."/>
            <person name="Hansen E.H."/>
            <person name="Andersen J.H."/>
            <person name="Isaksson J."/>
            <person name="Busche T."/>
            <person name="R C."/>
            <person name="Kalinowski J."/>
            <person name="Zyl L.V."/>
            <person name="Trindade M."/>
        </authorList>
    </citation>
    <scope>NUCLEOTIDE SEQUENCE [LARGE SCALE GENOMIC DNA]</scope>
    <source>
        <strain evidence="10 11">A5K-106</strain>
    </source>
</reference>
<dbReference type="EMBL" id="CP059735">
    <property type="protein sequence ID" value="WDD99664.1"/>
    <property type="molecule type" value="Genomic_DNA"/>
</dbReference>
<evidence type="ECO:0000256" key="6">
    <source>
        <dbReference type="ARBA" id="ARBA00022692"/>
    </source>
</evidence>
<gene>
    <name evidence="10" type="ORF">SG35_003045</name>
</gene>
<evidence type="ECO:0000313" key="11">
    <source>
        <dbReference type="Proteomes" id="UP000032568"/>
    </source>
</evidence>
<feature type="transmembrane region" description="Helical" evidence="9">
    <location>
        <begin position="249"/>
        <end position="268"/>
    </location>
</feature>
<dbReference type="PANTHER" id="PTHR34308:SF1">
    <property type="entry name" value="COBALAMIN BIOSYNTHESIS PROTEIN CBIB"/>
    <property type="match status" value="1"/>
</dbReference>
<keyword evidence="5" id="KW-0169">Cobalamin biosynthesis</keyword>
<comment type="similarity">
    <text evidence="3">Belongs to the CobD/CbiB family.</text>
</comment>
<keyword evidence="7 9" id="KW-1133">Transmembrane helix</keyword>
<evidence type="ECO:0000313" key="10">
    <source>
        <dbReference type="EMBL" id="WDD99664.1"/>
    </source>
</evidence>
<name>A0AAE9YR07_9GAMM</name>
<accession>A0AAE9YR07</accession>
<dbReference type="GO" id="GO:0048472">
    <property type="term" value="F:threonine-phosphate decarboxylase activity"/>
    <property type="evidence" value="ECO:0007669"/>
    <property type="project" value="InterPro"/>
</dbReference>
<evidence type="ECO:0000256" key="4">
    <source>
        <dbReference type="ARBA" id="ARBA00022475"/>
    </source>
</evidence>
<protein>
    <submittedName>
        <fullName evidence="10">Cobalamin biosynthesis protein</fullName>
    </submittedName>
</protein>
<reference evidence="10 11" key="1">
    <citation type="journal article" date="2015" name="Genome Announc.">
        <title>Draft Genome Sequences of Marine Isolates of Thalassomonas viridans and Thalassomonas actiniarum.</title>
        <authorList>
            <person name="Olonade I."/>
            <person name="van Zyl L.J."/>
            <person name="Trindade M."/>
        </authorList>
    </citation>
    <scope>NUCLEOTIDE SEQUENCE [LARGE SCALE GENOMIC DNA]</scope>
    <source>
        <strain evidence="10 11">A5K-106</strain>
    </source>
</reference>
<feature type="transmembrane region" description="Helical" evidence="9">
    <location>
        <begin position="300"/>
        <end position="318"/>
    </location>
</feature>
<keyword evidence="11" id="KW-1185">Reference proteome</keyword>
<feature type="transmembrane region" description="Helical" evidence="9">
    <location>
        <begin position="217"/>
        <end position="237"/>
    </location>
</feature>
<proteinExistence type="inferred from homology"/>
<dbReference type="RefSeq" id="WP_044834974.1">
    <property type="nucleotide sequence ID" value="NZ_CP059735.1"/>
</dbReference>
<keyword evidence="6 9" id="KW-0812">Transmembrane</keyword>
<keyword evidence="4" id="KW-1003">Cell membrane</keyword>
<feature type="transmembrane region" description="Helical" evidence="9">
    <location>
        <begin position="62"/>
        <end position="82"/>
    </location>
</feature>
<organism evidence="10 11">
    <name type="scientific">Thalassomonas actiniarum</name>
    <dbReference type="NCBI Taxonomy" id="485447"/>
    <lineage>
        <taxon>Bacteria</taxon>
        <taxon>Pseudomonadati</taxon>
        <taxon>Pseudomonadota</taxon>
        <taxon>Gammaproteobacteria</taxon>
        <taxon>Alteromonadales</taxon>
        <taxon>Colwelliaceae</taxon>
        <taxon>Thalassomonas</taxon>
    </lineage>
</organism>
<comment type="pathway">
    <text evidence="2">Cofactor biosynthesis; adenosylcobalamin biosynthesis.</text>
</comment>
<dbReference type="GO" id="GO:0005886">
    <property type="term" value="C:plasma membrane"/>
    <property type="evidence" value="ECO:0007669"/>
    <property type="project" value="UniProtKB-SubCell"/>
</dbReference>
<feature type="transmembrane region" description="Helical" evidence="9">
    <location>
        <begin position="7"/>
        <end position="27"/>
    </location>
</feature>
<evidence type="ECO:0000256" key="5">
    <source>
        <dbReference type="ARBA" id="ARBA00022573"/>
    </source>
</evidence>